<dbReference type="PANTHER" id="PTHR13018">
    <property type="entry name" value="PROBABLE MEMBRANE PROTEIN DUF221-RELATED"/>
    <property type="match status" value="1"/>
</dbReference>
<keyword evidence="1" id="KW-0812">Transmembrane</keyword>
<keyword evidence="1" id="KW-0472">Membrane</keyword>
<evidence type="ECO:0000256" key="1">
    <source>
        <dbReference type="SAM" id="Phobius"/>
    </source>
</evidence>
<feature type="transmembrane region" description="Helical" evidence="1">
    <location>
        <begin position="141"/>
        <end position="166"/>
    </location>
</feature>
<evidence type="ECO:0000259" key="2">
    <source>
        <dbReference type="Pfam" id="PF13967"/>
    </source>
</evidence>
<accession>A0A8C4WWL0</accession>
<dbReference type="InterPro" id="IPR027815">
    <property type="entry name" value="CSC1/OSCA1-like_cyt"/>
</dbReference>
<dbReference type="InterPro" id="IPR045122">
    <property type="entry name" value="Csc1-like"/>
</dbReference>
<protein>
    <recommendedName>
        <fullName evidence="6">CSC1-like protein 2</fullName>
    </recommendedName>
</protein>
<dbReference type="Ensembl" id="ENSEBUT00000016254.1">
    <property type="protein sequence ID" value="ENSEBUP00000015678.1"/>
    <property type="gene ID" value="ENSEBUG00000009871.1"/>
</dbReference>
<feature type="domain" description="CSC1/OSCA1-like N-terminal transmembrane" evidence="2">
    <location>
        <begin position="99"/>
        <end position="207"/>
    </location>
</feature>
<reference evidence="4" key="2">
    <citation type="submission" date="2025-09" db="UniProtKB">
        <authorList>
            <consortium name="Ensembl"/>
        </authorList>
    </citation>
    <scope>IDENTIFICATION</scope>
</reference>
<reference evidence="4" key="1">
    <citation type="submission" date="2025-08" db="UniProtKB">
        <authorList>
            <consortium name="Ensembl"/>
        </authorList>
    </citation>
    <scope>IDENTIFICATION</scope>
</reference>
<feature type="transmembrane region" description="Helical" evidence="1">
    <location>
        <begin position="20"/>
        <end position="47"/>
    </location>
</feature>
<evidence type="ECO:0000313" key="5">
    <source>
        <dbReference type="Proteomes" id="UP000694388"/>
    </source>
</evidence>
<proteinExistence type="predicted"/>
<keyword evidence="1" id="KW-1133">Transmembrane helix</keyword>
<sequence length="273" mass="31123">MASNDTSQCYARGRNSVLQGYPFGGVVVVLALDFIIWLVLLLVFSILRKKAWDYGRLALLNDNDRSVVRGKWRNEIYFPGLYGQVEGNRARLQTQMSIPDYESKDKGFCSWLAAIFRIKDDEIRLKCGMDAVHYLSFQRHILVLLIFVCTLSLAVILPVNFSGTLLENSPINFGRTTIANLNPKDQLLWLHTVFAVLYLLGTVFCMRRHTTKLEYASEEEEITKTVLILGIPKNITDENLLKSHLTEAYNGCEVTQINFCYNLSKLISLDNEV</sequence>
<dbReference type="GO" id="GO:0005227">
    <property type="term" value="F:calcium-activated cation channel activity"/>
    <property type="evidence" value="ECO:0007669"/>
    <property type="project" value="InterPro"/>
</dbReference>
<keyword evidence="5" id="KW-1185">Reference proteome</keyword>
<dbReference type="InterPro" id="IPR032880">
    <property type="entry name" value="CSC1/OSCA1-like_N"/>
</dbReference>
<dbReference type="Proteomes" id="UP000694388">
    <property type="component" value="Unplaced"/>
</dbReference>
<organism evidence="4 5">
    <name type="scientific">Eptatretus burgeri</name>
    <name type="common">Inshore hagfish</name>
    <dbReference type="NCBI Taxonomy" id="7764"/>
    <lineage>
        <taxon>Eukaryota</taxon>
        <taxon>Metazoa</taxon>
        <taxon>Chordata</taxon>
        <taxon>Craniata</taxon>
        <taxon>Vertebrata</taxon>
        <taxon>Cyclostomata</taxon>
        <taxon>Myxini</taxon>
        <taxon>Myxiniformes</taxon>
        <taxon>Myxinidae</taxon>
        <taxon>Eptatretinae</taxon>
        <taxon>Eptatretus</taxon>
    </lineage>
</organism>
<feature type="transmembrane region" description="Helical" evidence="1">
    <location>
        <begin position="186"/>
        <end position="206"/>
    </location>
</feature>
<dbReference type="PANTHER" id="PTHR13018:SF5">
    <property type="entry name" value="RE44586P"/>
    <property type="match status" value="1"/>
</dbReference>
<name>A0A8C4WWL0_EPTBU</name>
<dbReference type="Pfam" id="PF13967">
    <property type="entry name" value="RSN1_TM"/>
    <property type="match status" value="1"/>
</dbReference>
<evidence type="ECO:0008006" key="6">
    <source>
        <dbReference type="Google" id="ProtNLM"/>
    </source>
</evidence>
<feature type="domain" description="CSC1/OSCA1-like cytosolic" evidence="3">
    <location>
        <begin position="224"/>
        <end position="272"/>
    </location>
</feature>
<dbReference type="Pfam" id="PF14703">
    <property type="entry name" value="PHM7_cyt"/>
    <property type="match status" value="1"/>
</dbReference>
<dbReference type="GeneTree" id="ENSGT00940000159576"/>
<dbReference type="GO" id="GO:0005886">
    <property type="term" value="C:plasma membrane"/>
    <property type="evidence" value="ECO:0007669"/>
    <property type="project" value="TreeGrafter"/>
</dbReference>
<evidence type="ECO:0000259" key="3">
    <source>
        <dbReference type="Pfam" id="PF14703"/>
    </source>
</evidence>
<dbReference type="OMA" id="THARICE"/>
<evidence type="ECO:0000313" key="4">
    <source>
        <dbReference type="Ensembl" id="ENSEBUP00000015678.1"/>
    </source>
</evidence>
<dbReference type="AlphaFoldDB" id="A0A8C4WWL0"/>